<dbReference type="EMBL" id="JBDLOU010000040">
    <property type="protein sequence ID" value="MEX3740230.1"/>
    <property type="molecule type" value="Genomic_DNA"/>
</dbReference>
<name>A0ABV3VHR3_9MYCO</name>
<protein>
    <recommendedName>
        <fullName evidence="3">HNH endonuclease</fullName>
    </recommendedName>
</protein>
<gene>
    <name evidence="1" type="ORF">ABFW12_18580</name>
</gene>
<dbReference type="Proteomes" id="UP001558474">
    <property type="component" value="Unassembled WGS sequence"/>
</dbReference>
<accession>A0ABV3VHR3</accession>
<reference evidence="1 2" key="1">
    <citation type="submission" date="2024-04" db="EMBL/GenBank/DDBJ databases">
        <title>Genomic Markers of Mycobacteria.</title>
        <authorList>
            <person name="Soliman M.S."/>
            <person name="Elkholy A."/>
            <person name="Soliman N.S."/>
            <person name="Abbas A."/>
            <person name="Khayrat S."/>
            <person name="Shawky S."/>
        </authorList>
    </citation>
    <scope>NUCLEOTIDE SEQUENCE [LARGE SCALE GENOMIC DNA]</scope>
    <source>
        <strain evidence="1 2">Egy-CU-AM5</strain>
    </source>
</reference>
<sequence length="60" mass="6640">MTDPRTRALAEMRAALAKSARETPQLLAIVNRVGELARCHARTQVLPSPGDRGGQRRTMR</sequence>
<keyword evidence="2" id="KW-1185">Reference proteome</keyword>
<evidence type="ECO:0008006" key="3">
    <source>
        <dbReference type="Google" id="ProtNLM"/>
    </source>
</evidence>
<proteinExistence type="predicted"/>
<dbReference type="RefSeq" id="WP_368573463.1">
    <property type="nucleotide sequence ID" value="NZ_JBDLOU010000040.1"/>
</dbReference>
<comment type="caution">
    <text evidence="1">The sequence shown here is derived from an EMBL/GenBank/DDBJ whole genome shotgun (WGS) entry which is preliminary data.</text>
</comment>
<evidence type="ECO:0000313" key="2">
    <source>
        <dbReference type="Proteomes" id="UP001558474"/>
    </source>
</evidence>
<evidence type="ECO:0000313" key="1">
    <source>
        <dbReference type="EMBL" id="MEX3740230.1"/>
    </source>
</evidence>
<organism evidence="1 2">
    <name type="scientific">Mycolicibacterium porcinum</name>
    <dbReference type="NCBI Taxonomy" id="39693"/>
    <lineage>
        <taxon>Bacteria</taxon>
        <taxon>Bacillati</taxon>
        <taxon>Actinomycetota</taxon>
        <taxon>Actinomycetes</taxon>
        <taxon>Mycobacteriales</taxon>
        <taxon>Mycobacteriaceae</taxon>
        <taxon>Mycolicibacterium</taxon>
    </lineage>
</organism>